<sequence length="70" mass="7690">MLKVTPDPPIKLEETLLRVSDLLRSASAAAYETGDQLSGQKRDLAFSVIYLVEMANALVERSLEKIEVGV</sequence>
<reference evidence="1 2" key="1">
    <citation type="submission" date="2020-05" db="EMBL/GenBank/DDBJ databases">
        <title>Genetic diversity of Pseudomonas cichorii.</title>
        <authorList>
            <person name="Tani S."/>
            <person name="Yagi H."/>
            <person name="Hashimoto S."/>
            <person name="Iiyama K."/>
            <person name="Furuya N."/>
        </authorList>
    </citation>
    <scope>NUCLEOTIDE SEQUENCE [LARGE SCALE GENOMIC DNA]</scope>
    <source>
        <strain evidence="1 2">LMG 2162</strain>
    </source>
</reference>
<dbReference type="RefSeq" id="WP_025262422.1">
    <property type="nucleotide sequence ID" value="NZ_BLWA01000012.1"/>
</dbReference>
<evidence type="ECO:0008006" key="3">
    <source>
        <dbReference type="Google" id="ProtNLM"/>
    </source>
</evidence>
<name>A0ABQ1DS21_PSECI</name>
<organism evidence="1 2">
    <name type="scientific">Pseudomonas cichorii</name>
    <dbReference type="NCBI Taxonomy" id="36746"/>
    <lineage>
        <taxon>Bacteria</taxon>
        <taxon>Pseudomonadati</taxon>
        <taxon>Pseudomonadota</taxon>
        <taxon>Gammaproteobacteria</taxon>
        <taxon>Pseudomonadales</taxon>
        <taxon>Pseudomonadaceae</taxon>
        <taxon>Pseudomonas</taxon>
    </lineage>
</organism>
<dbReference type="Proteomes" id="UP000614982">
    <property type="component" value="Unassembled WGS sequence"/>
</dbReference>
<dbReference type="GeneID" id="93661635"/>
<dbReference type="Pfam" id="PF19619">
    <property type="entry name" value="DUF6124"/>
    <property type="match status" value="1"/>
</dbReference>
<accession>A0ABQ1DS21</accession>
<evidence type="ECO:0000313" key="2">
    <source>
        <dbReference type="Proteomes" id="UP000614982"/>
    </source>
</evidence>
<dbReference type="EMBL" id="BLWA01000012">
    <property type="protein sequence ID" value="GFM93817.1"/>
    <property type="molecule type" value="Genomic_DNA"/>
</dbReference>
<evidence type="ECO:0000313" key="1">
    <source>
        <dbReference type="EMBL" id="GFM93817.1"/>
    </source>
</evidence>
<keyword evidence="2" id="KW-1185">Reference proteome</keyword>
<comment type="caution">
    <text evidence="1">The sequence shown here is derived from an EMBL/GenBank/DDBJ whole genome shotgun (WGS) entry which is preliminary data.</text>
</comment>
<gene>
    <name evidence="1" type="ORF">PSCICP_37890</name>
</gene>
<proteinExistence type="predicted"/>
<protein>
    <recommendedName>
        <fullName evidence="3">DUF3077 domain-containing protein</fullName>
    </recommendedName>
</protein>